<dbReference type="AlphaFoldDB" id="A0A7W8IKK5"/>
<evidence type="ECO:0000313" key="3">
    <source>
        <dbReference type="Proteomes" id="UP000568106"/>
    </source>
</evidence>
<comment type="caution">
    <text evidence="2">The sequence shown here is derived from an EMBL/GenBank/DDBJ whole genome shotgun (WGS) entry which is preliminary data.</text>
</comment>
<protein>
    <submittedName>
        <fullName evidence="2">Membrane protein YdbS with pleckstrin-like domain</fullName>
    </submittedName>
</protein>
<organism evidence="2 3">
    <name type="scientific">Tunturiibacter empetritectus</name>
    <dbReference type="NCBI Taxonomy" id="3069691"/>
    <lineage>
        <taxon>Bacteria</taxon>
        <taxon>Pseudomonadati</taxon>
        <taxon>Acidobacteriota</taxon>
        <taxon>Terriglobia</taxon>
        <taxon>Terriglobales</taxon>
        <taxon>Acidobacteriaceae</taxon>
        <taxon>Tunturiibacter</taxon>
    </lineage>
</organism>
<sequence>MKASSRTALVSLQWLLFAVEVVFLFFLLTEVFLVPQMAAPWGDLRFQLEWAALSLVFALASGMTFNHTASSPPTESRSLLKAPPVVIWLTVVAVVLIPAAMKWRSLSPSHSVHTMHVP</sequence>
<gene>
    <name evidence="2" type="ORF">HDF09_003593</name>
</gene>
<dbReference type="Proteomes" id="UP000568106">
    <property type="component" value="Unassembled WGS sequence"/>
</dbReference>
<evidence type="ECO:0000313" key="2">
    <source>
        <dbReference type="EMBL" id="MBB5318894.1"/>
    </source>
</evidence>
<keyword evidence="3" id="KW-1185">Reference proteome</keyword>
<reference evidence="2" key="1">
    <citation type="submission" date="2020-08" db="EMBL/GenBank/DDBJ databases">
        <title>Genomic Encyclopedia of Type Strains, Phase IV (KMG-V): Genome sequencing to study the core and pangenomes of soil and plant-associated prokaryotes.</title>
        <authorList>
            <person name="Whitman W."/>
        </authorList>
    </citation>
    <scope>NUCLEOTIDE SEQUENCE [LARGE SCALE GENOMIC DNA]</scope>
    <source>
        <strain evidence="2">M8UP27</strain>
    </source>
</reference>
<evidence type="ECO:0000256" key="1">
    <source>
        <dbReference type="SAM" id="Phobius"/>
    </source>
</evidence>
<feature type="transmembrane region" description="Helical" evidence="1">
    <location>
        <begin position="46"/>
        <end position="65"/>
    </location>
</feature>
<keyword evidence="1" id="KW-1133">Transmembrane helix</keyword>
<proteinExistence type="predicted"/>
<keyword evidence="1" id="KW-0472">Membrane</keyword>
<name>A0A7W8IKK5_9BACT</name>
<keyword evidence="1" id="KW-0812">Transmembrane</keyword>
<accession>A0A7W8IKK5</accession>
<feature type="transmembrane region" description="Helical" evidence="1">
    <location>
        <begin position="85"/>
        <end position="101"/>
    </location>
</feature>
<feature type="transmembrane region" description="Helical" evidence="1">
    <location>
        <begin position="12"/>
        <end position="34"/>
    </location>
</feature>
<dbReference type="EMBL" id="JACHDY010000006">
    <property type="protein sequence ID" value="MBB5318894.1"/>
    <property type="molecule type" value="Genomic_DNA"/>
</dbReference>